<dbReference type="STRING" id="331679.IV81_GL000967"/>
<sequence>MKMINPDELNQDVKMFKNGNSYAFRISKQDREFLNVDTDTKFEKIVSPDGKEITFRKIEKVRPEVMKLANELMDKHSDLMQRLERL</sequence>
<evidence type="ECO:0000313" key="2">
    <source>
        <dbReference type="Proteomes" id="UP000051859"/>
    </source>
</evidence>
<comment type="caution">
    <text evidence="1">The sequence shown here is derived from an EMBL/GenBank/DDBJ whole genome shotgun (WGS) entry which is preliminary data.</text>
</comment>
<proteinExistence type="predicted"/>
<protein>
    <recommendedName>
        <fullName evidence="3">AbrB family transcriptional regulator</fullName>
    </recommendedName>
</protein>
<dbReference type="PATRIC" id="fig|331679.3.peg.976"/>
<evidence type="ECO:0000313" key="1">
    <source>
        <dbReference type="EMBL" id="KRN93117.1"/>
    </source>
</evidence>
<dbReference type="AlphaFoldDB" id="A0A0R2L2R7"/>
<gene>
    <name evidence="1" type="ORF">IV81_GL000967</name>
</gene>
<dbReference type="EMBL" id="JQBX01000026">
    <property type="protein sequence ID" value="KRN93117.1"/>
    <property type="molecule type" value="Genomic_DNA"/>
</dbReference>
<dbReference type="InterPro" id="IPR037914">
    <property type="entry name" value="SpoVT-AbrB_sf"/>
</dbReference>
<organism evidence="1 2">
    <name type="scientific">Pediococcus stilesii</name>
    <dbReference type="NCBI Taxonomy" id="331679"/>
    <lineage>
        <taxon>Bacteria</taxon>
        <taxon>Bacillati</taxon>
        <taxon>Bacillota</taxon>
        <taxon>Bacilli</taxon>
        <taxon>Lactobacillales</taxon>
        <taxon>Lactobacillaceae</taxon>
        <taxon>Pediococcus</taxon>
    </lineage>
</organism>
<accession>A0A0R2L2R7</accession>
<dbReference type="Proteomes" id="UP000051859">
    <property type="component" value="Unassembled WGS sequence"/>
</dbReference>
<name>A0A0R2L2R7_9LACO</name>
<reference evidence="1 2" key="1">
    <citation type="journal article" date="2015" name="Genome Announc.">
        <title>Expanding the biotechnology potential of lactobacilli through comparative genomics of 213 strains and associated genera.</title>
        <authorList>
            <person name="Sun Z."/>
            <person name="Harris H.M."/>
            <person name="McCann A."/>
            <person name="Guo C."/>
            <person name="Argimon S."/>
            <person name="Zhang W."/>
            <person name="Yang X."/>
            <person name="Jeffery I.B."/>
            <person name="Cooney J.C."/>
            <person name="Kagawa T.F."/>
            <person name="Liu W."/>
            <person name="Song Y."/>
            <person name="Salvetti E."/>
            <person name="Wrobel A."/>
            <person name="Rasinkangas P."/>
            <person name="Parkhill J."/>
            <person name="Rea M.C."/>
            <person name="O'Sullivan O."/>
            <person name="Ritari J."/>
            <person name="Douillard F.P."/>
            <person name="Paul Ross R."/>
            <person name="Yang R."/>
            <person name="Briner A.E."/>
            <person name="Felis G.E."/>
            <person name="de Vos W.M."/>
            <person name="Barrangou R."/>
            <person name="Klaenhammer T.R."/>
            <person name="Caufield P.W."/>
            <person name="Cui Y."/>
            <person name="Zhang H."/>
            <person name="O'Toole P.W."/>
        </authorList>
    </citation>
    <scope>NUCLEOTIDE SEQUENCE [LARGE SCALE GENOMIC DNA]</scope>
    <source>
        <strain evidence="1 2">DSM 18001</strain>
    </source>
</reference>
<keyword evidence="2" id="KW-1185">Reference proteome</keyword>
<evidence type="ECO:0008006" key="3">
    <source>
        <dbReference type="Google" id="ProtNLM"/>
    </source>
</evidence>
<dbReference type="SUPFAM" id="SSF89447">
    <property type="entry name" value="AbrB/MazE/MraZ-like"/>
    <property type="match status" value="1"/>
</dbReference>